<protein>
    <submittedName>
        <fullName evidence="1">Uncharacterized protein</fullName>
    </submittedName>
</protein>
<dbReference type="Proteomes" id="UP000245444">
    <property type="component" value="Chromosome"/>
</dbReference>
<keyword evidence="2" id="KW-1185">Reference proteome</keyword>
<evidence type="ECO:0000313" key="2">
    <source>
        <dbReference type="Proteomes" id="UP000245444"/>
    </source>
</evidence>
<dbReference type="OrthoDB" id="9932030at2"/>
<dbReference type="RefSeq" id="WP_109959519.1">
    <property type="nucleotide sequence ID" value="NZ_CP029553.1"/>
</dbReference>
<dbReference type="EMBL" id="CP029553">
    <property type="protein sequence ID" value="AWN47188.1"/>
    <property type="molecule type" value="Genomic_DNA"/>
</dbReference>
<dbReference type="AlphaFoldDB" id="A0A2U8WNV1"/>
<organism evidence="1 2">
    <name type="scientific">Methylobacterium terrae</name>
    <dbReference type="NCBI Taxonomy" id="2202827"/>
    <lineage>
        <taxon>Bacteria</taxon>
        <taxon>Pseudomonadati</taxon>
        <taxon>Pseudomonadota</taxon>
        <taxon>Alphaproteobacteria</taxon>
        <taxon>Hyphomicrobiales</taxon>
        <taxon>Methylobacteriaceae</taxon>
        <taxon>Methylobacterium</taxon>
    </lineage>
</organism>
<gene>
    <name evidence="1" type="ORF">DK419_13390</name>
</gene>
<proteinExistence type="predicted"/>
<reference evidence="1 2" key="1">
    <citation type="submission" date="2018-05" db="EMBL/GenBank/DDBJ databases">
        <title>Complete Genome Sequence of Methylobacterium sp. 17Sr1-28.</title>
        <authorList>
            <person name="Srinivasan S."/>
        </authorList>
    </citation>
    <scope>NUCLEOTIDE SEQUENCE [LARGE SCALE GENOMIC DNA]</scope>
    <source>
        <strain evidence="1 2">17Sr1-28</strain>
    </source>
</reference>
<name>A0A2U8WNV1_9HYPH</name>
<evidence type="ECO:0000313" key="1">
    <source>
        <dbReference type="EMBL" id="AWN47188.1"/>
    </source>
</evidence>
<sequence length="61" mass="6672">MWEASRRPGLPTPLDEDDLATAAHERLELNYAAAIEAAEPPGEPTFRDDVRATYVAGAGYR</sequence>
<dbReference type="KEGG" id="mtea:DK419_13390"/>
<accession>A0A2U8WNV1</accession>